<dbReference type="OrthoDB" id="31271at2157"/>
<comment type="similarity">
    <text evidence="1">Belongs to the methyltransferase superfamily. PrmA family.</text>
</comment>
<evidence type="ECO:0000259" key="3">
    <source>
        <dbReference type="Pfam" id="PF05175"/>
    </source>
</evidence>
<dbReference type="GeneID" id="30412226"/>
<dbReference type="InterPro" id="IPR002052">
    <property type="entry name" value="DNA_methylase_N6_adenine_CS"/>
</dbReference>
<dbReference type="CDD" id="cd02440">
    <property type="entry name" value="AdoMet_MTases"/>
    <property type="match status" value="1"/>
</dbReference>
<dbReference type="EMBL" id="LT607756">
    <property type="protein sequence ID" value="SCG85940.1"/>
    <property type="molecule type" value="Genomic_DNA"/>
</dbReference>
<name>A0A1D3L3A2_9EURY</name>
<dbReference type="Pfam" id="PF05175">
    <property type="entry name" value="MTS"/>
    <property type="match status" value="1"/>
</dbReference>
<dbReference type="GO" id="GO:0003676">
    <property type="term" value="F:nucleic acid binding"/>
    <property type="evidence" value="ECO:0007669"/>
    <property type="project" value="InterPro"/>
</dbReference>
<dbReference type="PANTHER" id="PTHR23290">
    <property type="entry name" value="RRNA N6-ADENOSINE-METHYLTRANSFERASE METTL5"/>
    <property type="match status" value="1"/>
</dbReference>
<dbReference type="AlphaFoldDB" id="A0A1D3L3A2"/>
<dbReference type="InterPro" id="IPR051720">
    <property type="entry name" value="rRNA_MeTrfase/Polyamine_Synth"/>
</dbReference>
<gene>
    <name evidence="4" type="ORF">MCBB_1383</name>
</gene>
<dbReference type="RefSeq" id="WP_071907052.1">
    <property type="nucleotide sequence ID" value="NZ_LT607756.1"/>
</dbReference>
<dbReference type="Proteomes" id="UP000094707">
    <property type="component" value="Chromosome I"/>
</dbReference>
<dbReference type="SUPFAM" id="SSF53335">
    <property type="entry name" value="S-adenosyl-L-methionine-dependent methyltransferases"/>
    <property type="match status" value="1"/>
</dbReference>
<dbReference type="GO" id="GO:0032259">
    <property type="term" value="P:methylation"/>
    <property type="evidence" value="ECO:0007669"/>
    <property type="project" value="InterPro"/>
</dbReference>
<dbReference type="PROSITE" id="PS00092">
    <property type="entry name" value="N6_MTASE"/>
    <property type="match status" value="1"/>
</dbReference>
<sequence>MFKRKKQLEMALQDIPGHPDPRAELEQYQTPSIIAADLLWNAAAIGDIEGFKVVDLGCGTGIFTLGSALMGAAESVGVDVDPGALNVAESYASKMGLENVVRFVESDVMNFSEPADTVIQNPPFGAQKAHAKEADRIFMEKAAQTAPVVYSFHMKETEHFVEKFFNSLGMEATHRFYYSFPIPRIYDFHQKEKVHVKVVVLRVQRKD</sequence>
<evidence type="ECO:0000313" key="4">
    <source>
        <dbReference type="EMBL" id="SCG85940.1"/>
    </source>
</evidence>
<evidence type="ECO:0000313" key="5">
    <source>
        <dbReference type="Proteomes" id="UP000094707"/>
    </source>
</evidence>
<reference evidence="4 5" key="1">
    <citation type="submission" date="2016-08" db="EMBL/GenBank/DDBJ databases">
        <authorList>
            <person name="Seilhamer J.J."/>
        </authorList>
    </citation>
    <scope>NUCLEOTIDE SEQUENCE [LARGE SCALE GENOMIC DNA]</scope>
    <source>
        <strain evidence="4">Buetzberg</strain>
    </source>
</reference>
<organism evidence="4 5">
    <name type="scientific">Methanobacterium congolense</name>
    <dbReference type="NCBI Taxonomy" id="118062"/>
    <lineage>
        <taxon>Archaea</taxon>
        <taxon>Methanobacteriati</taxon>
        <taxon>Methanobacteriota</taxon>
        <taxon>Methanomada group</taxon>
        <taxon>Methanobacteria</taxon>
        <taxon>Methanobacteriales</taxon>
        <taxon>Methanobacteriaceae</taxon>
        <taxon>Methanobacterium</taxon>
    </lineage>
</organism>
<dbReference type="InterPro" id="IPR029063">
    <property type="entry name" value="SAM-dependent_MTases_sf"/>
</dbReference>
<proteinExistence type="inferred from homology"/>
<feature type="domain" description="Methyltransferase small" evidence="3">
    <location>
        <begin position="51"/>
        <end position="144"/>
    </location>
</feature>
<evidence type="ECO:0000256" key="1">
    <source>
        <dbReference type="ARBA" id="ARBA00009741"/>
    </source>
</evidence>
<dbReference type="PANTHER" id="PTHR23290:SF0">
    <property type="entry name" value="RRNA N6-ADENOSINE-METHYLTRANSFERASE METTL5"/>
    <property type="match status" value="1"/>
</dbReference>
<dbReference type="GO" id="GO:0008757">
    <property type="term" value="F:S-adenosylmethionine-dependent methyltransferase activity"/>
    <property type="evidence" value="ECO:0007669"/>
    <property type="project" value="UniProtKB-ARBA"/>
</dbReference>
<accession>A0A1D3L3A2</accession>
<dbReference type="Gene3D" id="3.40.50.150">
    <property type="entry name" value="Vaccinia Virus protein VP39"/>
    <property type="match status" value="1"/>
</dbReference>
<dbReference type="KEGG" id="mcub:MCBB_1383"/>
<evidence type="ECO:0000256" key="2">
    <source>
        <dbReference type="ARBA" id="ARBA00041374"/>
    </source>
</evidence>
<dbReference type="PATRIC" id="fig|129848.4.peg.1409"/>
<keyword evidence="5" id="KW-1185">Reference proteome</keyword>
<dbReference type="InterPro" id="IPR007848">
    <property type="entry name" value="Small_mtfrase_dom"/>
</dbReference>
<protein>
    <recommendedName>
        <fullName evidence="2">Methyltransferase-like protein 5</fullName>
    </recommendedName>
</protein>
<dbReference type="STRING" id="118062.MCBB_1383"/>